<dbReference type="InterPro" id="IPR036691">
    <property type="entry name" value="Endo/exonu/phosph_ase_sf"/>
</dbReference>
<feature type="transmembrane region" description="Helical" evidence="1">
    <location>
        <begin position="60"/>
        <end position="80"/>
    </location>
</feature>
<evidence type="ECO:0000313" key="3">
    <source>
        <dbReference type="EMBL" id="GAA2207652.1"/>
    </source>
</evidence>
<evidence type="ECO:0000256" key="1">
    <source>
        <dbReference type="SAM" id="Phobius"/>
    </source>
</evidence>
<dbReference type="Gene3D" id="3.60.10.10">
    <property type="entry name" value="Endonuclease/exonuclease/phosphatase"/>
    <property type="match status" value="1"/>
</dbReference>
<protein>
    <submittedName>
        <fullName evidence="3">Endonuclease/exonuclease/phosphatase family protein</fullName>
    </submittedName>
</protein>
<evidence type="ECO:0000259" key="2">
    <source>
        <dbReference type="Pfam" id="PF03372"/>
    </source>
</evidence>
<dbReference type="EMBL" id="BAAAQX010000007">
    <property type="protein sequence ID" value="GAA2207652.1"/>
    <property type="molecule type" value="Genomic_DNA"/>
</dbReference>
<feature type="transmembrane region" description="Helical" evidence="1">
    <location>
        <begin position="21"/>
        <end position="40"/>
    </location>
</feature>
<dbReference type="Pfam" id="PF03372">
    <property type="entry name" value="Exo_endo_phos"/>
    <property type="match status" value="1"/>
</dbReference>
<keyword evidence="3" id="KW-0255">Endonuclease</keyword>
<dbReference type="Proteomes" id="UP001499843">
    <property type="component" value="Unassembled WGS sequence"/>
</dbReference>
<dbReference type="SUPFAM" id="SSF56219">
    <property type="entry name" value="DNase I-like"/>
    <property type="match status" value="1"/>
</dbReference>
<name>A0ABN3CE72_9ACTN</name>
<proteinExistence type="predicted"/>
<reference evidence="3 4" key="1">
    <citation type="journal article" date="2019" name="Int. J. Syst. Evol. Microbiol.">
        <title>The Global Catalogue of Microorganisms (GCM) 10K type strain sequencing project: providing services to taxonomists for standard genome sequencing and annotation.</title>
        <authorList>
            <consortium name="The Broad Institute Genomics Platform"/>
            <consortium name="The Broad Institute Genome Sequencing Center for Infectious Disease"/>
            <person name="Wu L."/>
            <person name="Ma J."/>
        </authorList>
    </citation>
    <scope>NUCLEOTIDE SEQUENCE [LARGE SCALE GENOMIC DNA]</scope>
    <source>
        <strain evidence="3 4">JCM 16114</strain>
    </source>
</reference>
<comment type="caution">
    <text evidence="3">The sequence shown here is derived from an EMBL/GenBank/DDBJ whole genome shotgun (WGS) entry which is preliminary data.</text>
</comment>
<keyword evidence="3" id="KW-0378">Hydrolase</keyword>
<evidence type="ECO:0000313" key="4">
    <source>
        <dbReference type="Proteomes" id="UP001499843"/>
    </source>
</evidence>
<dbReference type="GO" id="GO:0004519">
    <property type="term" value="F:endonuclease activity"/>
    <property type="evidence" value="ECO:0007669"/>
    <property type="project" value="UniProtKB-KW"/>
</dbReference>
<gene>
    <name evidence="3" type="ORF">GCM10009850_031100</name>
</gene>
<accession>A0ABN3CE72</accession>
<keyword evidence="1" id="KW-0472">Membrane</keyword>
<keyword evidence="1" id="KW-0812">Transmembrane</keyword>
<feature type="domain" description="Endonuclease/exonuclease/phosphatase" evidence="2">
    <location>
        <begin position="116"/>
        <end position="336"/>
    </location>
</feature>
<dbReference type="InterPro" id="IPR005135">
    <property type="entry name" value="Endo/exonuclease/phosphatase"/>
</dbReference>
<keyword evidence="4" id="KW-1185">Reference proteome</keyword>
<keyword evidence="1" id="KW-1133">Transmembrane helix</keyword>
<keyword evidence="3" id="KW-0540">Nuclease</keyword>
<sequence length="347" mass="38156">MFVVLHRVLSGQVWWWQAPELLPPLALAAVPVLLLAAALARARRGAVAGAYRTRRVTVAAALISLTLGAPGSGLNLAWLWHPTTPAPLGAIKLFSWNTWYWDQPATTTLPPPTGTPPQDVTAFYRHLHAQDADVLLLQEYVYFGAGNHPIRVNDLDRLRREFPGHHLATAGEMVTLSRYPIVQQHGIEAKDAHVPPGSSWPAFHTTKTLRTDLRIAGRTVSVYNTHINSPLGSGALNRAQHEDREANLRALAADIRANPLPAVLAGDFNASPAMGLLRLVPERMTDATPALRSLYPATWDERSALLSLWRIDWAYTTPEIAVHEYGLVRSDGLSDHSGQRLVLSLTR</sequence>
<organism evidence="3 4">
    <name type="scientific">Nonomuraea monospora</name>
    <dbReference type="NCBI Taxonomy" id="568818"/>
    <lineage>
        <taxon>Bacteria</taxon>
        <taxon>Bacillati</taxon>
        <taxon>Actinomycetota</taxon>
        <taxon>Actinomycetes</taxon>
        <taxon>Streptosporangiales</taxon>
        <taxon>Streptosporangiaceae</taxon>
        <taxon>Nonomuraea</taxon>
    </lineage>
</organism>